<sequence>MRKAVLCDRIETVRVLLEHGADLEARDRAGETLLMRASRLHRPDVARLLLDAGADVDAKDRVGRDAVICALMAGRPEVLRVLLERGASTVEVNYFGGDSSGSLSRSKCLSVLQNAERIQRWYRRLCMCGAPSS</sequence>
<dbReference type="AlphaFoldDB" id="A0A5A8CLZ4"/>
<proteinExistence type="predicted"/>
<dbReference type="PROSITE" id="PS50088">
    <property type="entry name" value="ANK_REPEAT"/>
    <property type="match status" value="2"/>
</dbReference>
<gene>
    <name evidence="4" type="ORF">FNF31_06465</name>
</gene>
<comment type="caution">
    <text evidence="4">The sequence shown here is derived from an EMBL/GenBank/DDBJ whole genome shotgun (WGS) entry which is preliminary data.</text>
</comment>
<organism evidence="4 5">
    <name type="scientific">Cafeteria roenbergensis</name>
    <name type="common">Marine flagellate</name>
    <dbReference type="NCBI Taxonomy" id="33653"/>
    <lineage>
        <taxon>Eukaryota</taxon>
        <taxon>Sar</taxon>
        <taxon>Stramenopiles</taxon>
        <taxon>Bigyra</taxon>
        <taxon>Opalozoa</taxon>
        <taxon>Bicosoecida</taxon>
        <taxon>Cafeteriaceae</taxon>
        <taxon>Cafeteria</taxon>
    </lineage>
</organism>
<reference evidence="4 5" key="1">
    <citation type="submission" date="2019-07" db="EMBL/GenBank/DDBJ databases">
        <title>Genomes of Cafeteria roenbergensis.</title>
        <authorList>
            <person name="Fischer M.G."/>
            <person name="Hackl T."/>
            <person name="Roman M."/>
        </authorList>
    </citation>
    <scope>NUCLEOTIDE SEQUENCE [LARGE SCALE GENOMIC DNA]</scope>
    <source>
        <strain evidence="4 5">Cflag</strain>
    </source>
</reference>
<dbReference type="Pfam" id="PF12796">
    <property type="entry name" value="Ank_2"/>
    <property type="match status" value="1"/>
</dbReference>
<keyword evidence="1" id="KW-0677">Repeat</keyword>
<evidence type="ECO:0000256" key="2">
    <source>
        <dbReference type="ARBA" id="ARBA00023043"/>
    </source>
</evidence>
<dbReference type="PANTHER" id="PTHR24173">
    <property type="entry name" value="ANKYRIN REPEAT CONTAINING"/>
    <property type="match status" value="1"/>
</dbReference>
<feature type="repeat" description="ANK" evidence="3">
    <location>
        <begin position="1"/>
        <end position="28"/>
    </location>
</feature>
<accession>A0A5A8CLZ4</accession>
<dbReference type="PANTHER" id="PTHR24173:SF74">
    <property type="entry name" value="ANKYRIN REPEAT DOMAIN-CONTAINING PROTEIN 16"/>
    <property type="match status" value="1"/>
</dbReference>
<evidence type="ECO:0000313" key="4">
    <source>
        <dbReference type="EMBL" id="KAA0153474.1"/>
    </source>
</evidence>
<dbReference type="PROSITE" id="PS50297">
    <property type="entry name" value="ANK_REP_REGION"/>
    <property type="match status" value="1"/>
</dbReference>
<feature type="repeat" description="ANK" evidence="3">
    <location>
        <begin position="29"/>
        <end position="61"/>
    </location>
</feature>
<dbReference type="InterPro" id="IPR036770">
    <property type="entry name" value="Ankyrin_rpt-contain_sf"/>
</dbReference>
<dbReference type="Proteomes" id="UP000325113">
    <property type="component" value="Unassembled WGS sequence"/>
</dbReference>
<keyword evidence="2 3" id="KW-0040">ANK repeat</keyword>
<evidence type="ECO:0000256" key="1">
    <source>
        <dbReference type="ARBA" id="ARBA00022737"/>
    </source>
</evidence>
<dbReference type="SMART" id="SM00248">
    <property type="entry name" value="ANK"/>
    <property type="match status" value="2"/>
</dbReference>
<dbReference type="InterPro" id="IPR002110">
    <property type="entry name" value="Ankyrin_rpt"/>
</dbReference>
<evidence type="ECO:0000313" key="5">
    <source>
        <dbReference type="Proteomes" id="UP000325113"/>
    </source>
</evidence>
<dbReference type="Gene3D" id="1.25.40.20">
    <property type="entry name" value="Ankyrin repeat-containing domain"/>
    <property type="match status" value="1"/>
</dbReference>
<dbReference type="SUPFAM" id="SSF48403">
    <property type="entry name" value="Ankyrin repeat"/>
    <property type="match status" value="1"/>
</dbReference>
<protein>
    <submittedName>
        <fullName evidence="4">Uncharacterized protein</fullName>
    </submittedName>
</protein>
<evidence type="ECO:0000256" key="3">
    <source>
        <dbReference type="PROSITE-ProRule" id="PRU00023"/>
    </source>
</evidence>
<name>A0A5A8CLZ4_CAFRO</name>
<dbReference type="EMBL" id="VLTM01000100">
    <property type="protein sequence ID" value="KAA0153474.1"/>
    <property type="molecule type" value="Genomic_DNA"/>
</dbReference>